<evidence type="ECO:0000259" key="5">
    <source>
        <dbReference type="Pfam" id="PF01512"/>
    </source>
</evidence>
<evidence type="ECO:0000256" key="4">
    <source>
        <dbReference type="ARBA" id="ARBA00023014"/>
    </source>
</evidence>
<keyword evidence="3" id="KW-0408">Iron</keyword>
<evidence type="ECO:0000313" key="6">
    <source>
        <dbReference type="EMBL" id="SVC62977.1"/>
    </source>
</evidence>
<evidence type="ECO:0000256" key="1">
    <source>
        <dbReference type="ARBA" id="ARBA00022485"/>
    </source>
</evidence>
<dbReference type="CDD" id="cd02980">
    <property type="entry name" value="TRX_Fd_family"/>
    <property type="match status" value="1"/>
</dbReference>
<accession>A0A382NRI6</accession>
<dbReference type="GO" id="GO:0051539">
    <property type="term" value="F:4 iron, 4 sulfur cluster binding"/>
    <property type="evidence" value="ECO:0007669"/>
    <property type="project" value="UniProtKB-KW"/>
</dbReference>
<dbReference type="Pfam" id="PF01512">
    <property type="entry name" value="Complex1_51K"/>
    <property type="match status" value="1"/>
</dbReference>
<dbReference type="AlphaFoldDB" id="A0A382NRI6"/>
<feature type="domain" description="NADH-ubiquinone oxidoreductase 51kDa subunit FMN-binding" evidence="5">
    <location>
        <begin position="152"/>
        <end position="249"/>
    </location>
</feature>
<dbReference type="PANTHER" id="PTHR43578">
    <property type="entry name" value="NADH-QUINONE OXIDOREDUCTASE SUBUNIT F"/>
    <property type="match status" value="1"/>
</dbReference>
<dbReference type="InterPro" id="IPR036249">
    <property type="entry name" value="Thioredoxin-like_sf"/>
</dbReference>
<dbReference type="GO" id="GO:0046872">
    <property type="term" value="F:metal ion binding"/>
    <property type="evidence" value="ECO:0007669"/>
    <property type="project" value="UniProtKB-KW"/>
</dbReference>
<protein>
    <recommendedName>
        <fullName evidence="5">NADH-ubiquinone oxidoreductase 51kDa subunit FMN-binding domain-containing protein</fullName>
    </recommendedName>
</protein>
<proteinExistence type="predicted"/>
<keyword evidence="4" id="KW-0411">Iron-sulfur</keyword>
<keyword evidence="1" id="KW-0004">4Fe-4S</keyword>
<dbReference type="SUPFAM" id="SSF142019">
    <property type="entry name" value="Nqo1 FMN-binding domain-like"/>
    <property type="match status" value="1"/>
</dbReference>
<sequence length="255" mass="26850">MAATTRVIVQVGHCSQSVGATQVAEALRSALSGNTGVSLIIAGCDGACFAAPQVLVINPSGDTQRHTNVSLDDIPALIEFLIPDNTAQQQHPPLVKGGSGDLASFFVPQTRLLLSRCGSIDPSSINEYIAASGYSGLNTALSQSPEDVIQTVMDAGLLGRGGAYFPAARKWQGARAANDDPRYLVVNAEEGEPGLFKDRHIMEGDPHQLLEGALIAAYATGASQTYIYINAEAHLSAQRIETAIRHAQEVDLIGD</sequence>
<dbReference type="EMBL" id="UINC01101837">
    <property type="protein sequence ID" value="SVC62977.1"/>
    <property type="molecule type" value="Genomic_DNA"/>
</dbReference>
<keyword evidence="2" id="KW-0479">Metal-binding</keyword>
<reference evidence="6" key="1">
    <citation type="submission" date="2018-05" db="EMBL/GenBank/DDBJ databases">
        <authorList>
            <person name="Lanie J.A."/>
            <person name="Ng W.-L."/>
            <person name="Kazmierczak K.M."/>
            <person name="Andrzejewski T.M."/>
            <person name="Davidsen T.M."/>
            <person name="Wayne K.J."/>
            <person name="Tettelin H."/>
            <person name="Glass J.I."/>
            <person name="Rusch D."/>
            <person name="Podicherti R."/>
            <person name="Tsui H.-C.T."/>
            <person name="Winkler M.E."/>
        </authorList>
    </citation>
    <scope>NUCLEOTIDE SEQUENCE</scope>
</reference>
<dbReference type="Gene3D" id="6.10.250.1450">
    <property type="match status" value="1"/>
</dbReference>
<feature type="non-terminal residue" evidence="6">
    <location>
        <position position="255"/>
    </location>
</feature>
<evidence type="ECO:0000256" key="3">
    <source>
        <dbReference type="ARBA" id="ARBA00023004"/>
    </source>
</evidence>
<dbReference type="SUPFAM" id="SSF52833">
    <property type="entry name" value="Thioredoxin-like"/>
    <property type="match status" value="1"/>
</dbReference>
<name>A0A382NRI6_9ZZZZ</name>
<organism evidence="6">
    <name type="scientific">marine metagenome</name>
    <dbReference type="NCBI Taxonomy" id="408172"/>
    <lineage>
        <taxon>unclassified sequences</taxon>
        <taxon>metagenomes</taxon>
        <taxon>ecological metagenomes</taxon>
    </lineage>
</organism>
<evidence type="ECO:0000256" key="2">
    <source>
        <dbReference type="ARBA" id="ARBA00022723"/>
    </source>
</evidence>
<gene>
    <name evidence="6" type="ORF">METZ01_LOCUS315831</name>
</gene>
<dbReference type="Gene3D" id="3.40.50.11540">
    <property type="entry name" value="NADH-ubiquinone oxidoreductase 51kDa subunit"/>
    <property type="match status" value="1"/>
</dbReference>
<dbReference type="InterPro" id="IPR011538">
    <property type="entry name" value="Nuo51_FMN-bd"/>
</dbReference>
<dbReference type="PANTHER" id="PTHR43578:SF3">
    <property type="entry name" value="NADH-QUINONE OXIDOREDUCTASE SUBUNIT F"/>
    <property type="match status" value="1"/>
</dbReference>
<dbReference type="InterPro" id="IPR037225">
    <property type="entry name" value="Nuo51_FMN-bd_sf"/>
</dbReference>